<dbReference type="PANTHER" id="PTHR42850:SF7">
    <property type="entry name" value="BIS(5'-NUCLEOSYL)-TETRAPHOSPHATASE PRPE [ASYMMETRICAL]"/>
    <property type="match status" value="1"/>
</dbReference>
<accession>A0A3D0KC91</accession>
<name>A0A3D0KC91_9GAMM</name>
<feature type="domain" description="Calcineurin-like phosphoesterase" evidence="1">
    <location>
        <begin position="22"/>
        <end position="167"/>
    </location>
</feature>
<dbReference type="GO" id="GO:0016791">
    <property type="term" value="F:phosphatase activity"/>
    <property type="evidence" value="ECO:0007669"/>
    <property type="project" value="TreeGrafter"/>
</dbReference>
<dbReference type="PANTHER" id="PTHR42850">
    <property type="entry name" value="METALLOPHOSPHOESTERASE"/>
    <property type="match status" value="1"/>
</dbReference>
<dbReference type="InterPro" id="IPR050126">
    <property type="entry name" value="Ap4A_hydrolase"/>
</dbReference>
<sequence>MRCWQHSTRRRGCMNNTPHYDIIGDVHGQLATLEALLTRLGYRKGPQGWQQPGHVAVFVGDIIDKGPWPGAVLRLVRQMVDAGHALMVVGNHELNWVRDAYHHQDDLSAFIHATRQHNDRQRLVDEFANEEDGLALLLDHFQWLRTQPLFLELEHCRVVHAWWHEASLQHLKAMGIRCLDDAAMAAYEDTYSTTYFAMDRVIAGCEHTVRPYVSASGFRTIRKRVRWWPNDVALIHPWELLPTQAREHGYPHNAHPTFFGHYALTGTPLRLGRNVACLDYAAAYGGALVAYTHSPGTPLSLSGFKSVDVIHHQD</sequence>
<evidence type="ECO:0000259" key="1">
    <source>
        <dbReference type="Pfam" id="PF00149"/>
    </source>
</evidence>
<dbReference type="Pfam" id="PF00149">
    <property type="entry name" value="Metallophos"/>
    <property type="match status" value="1"/>
</dbReference>
<reference evidence="2" key="1">
    <citation type="journal article" date="2018" name="Nat. Biotechnol.">
        <title>A standardized bacterial taxonomy based on genome phylogeny substantially revises the tree of life.</title>
        <authorList>
            <person name="Parks D.H."/>
            <person name="Chuvochina M."/>
            <person name="Waite D.W."/>
            <person name="Rinke C."/>
            <person name="Skarshewski A."/>
            <person name="Chaumeil P.A."/>
            <person name="Hugenholtz P."/>
        </authorList>
    </citation>
    <scope>NUCLEOTIDE SEQUENCE [LARGE SCALE GENOMIC DNA]</scope>
    <source>
        <strain evidence="2">UBA11284</strain>
    </source>
</reference>
<proteinExistence type="predicted"/>
<comment type="caution">
    <text evidence="2">The sequence shown here is derived from an EMBL/GenBank/DDBJ whole genome shotgun (WGS) entry which is preliminary data.</text>
</comment>
<dbReference type="InterPro" id="IPR004843">
    <property type="entry name" value="Calcineurin-like_PHP"/>
</dbReference>
<organism evidence="2">
    <name type="scientific">Halomonas campaniensis</name>
    <dbReference type="NCBI Taxonomy" id="213554"/>
    <lineage>
        <taxon>Bacteria</taxon>
        <taxon>Pseudomonadati</taxon>
        <taxon>Pseudomonadota</taxon>
        <taxon>Gammaproteobacteria</taxon>
        <taxon>Oceanospirillales</taxon>
        <taxon>Halomonadaceae</taxon>
        <taxon>Halomonas</taxon>
    </lineage>
</organism>
<evidence type="ECO:0000313" key="2">
    <source>
        <dbReference type="EMBL" id="HCA01158.1"/>
    </source>
</evidence>
<protein>
    <recommendedName>
        <fullName evidence="1">Calcineurin-like phosphoesterase domain-containing protein</fullName>
    </recommendedName>
</protein>
<dbReference type="SUPFAM" id="SSF56300">
    <property type="entry name" value="Metallo-dependent phosphatases"/>
    <property type="match status" value="1"/>
</dbReference>
<dbReference type="Gene3D" id="3.60.21.10">
    <property type="match status" value="1"/>
</dbReference>
<dbReference type="EMBL" id="DOTR01000014">
    <property type="protein sequence ID" value="HCA01158.1"/>
    <property type="molecule type" value="Genomic_DNA"/>
</dbReference>
<dbReference type="GO" id="GO:0005737">
    <property type="term" value="C:cytoplasm"/>
    <property type="evidence" value="ECO:0007669"/>
    <property type="project" value="TreeGrafter"/>
</dbReference>
<dbReference type="InterPro" id="IPR029052">
    <property type="entry name" value="Metallo-depent_PP-like"/>
</dbReference>
<gene>
    <name evidence="2" type="ORF">DEO68_02990</name>
</gene>
<dbReference type="AlphaFoldDB" id="A0A3D0KC91"/>